<protein>
    <submittedName>
        <fullName evidence="1">Uncharacterized protein</fullName>
    </submittedName>
</protein>
<proteinExistence type="predicted"/>
<accession>A0ABT7E4K2</accession>
<reference evidence="1" key="1">
    <citation type="submission" date="2023-03" db="EMBL/GenBank/DDBJ databases">
        <title>Chitinimonas shenzhenensis gen. nov., sp. nov., a novel member of family Burkholderiaceae isolated from activated sludge collected in Shen Zhen, China.</title>
        <authorList>
            <person name="Wang X."/>
        </authorList>
    </citation>
    <scope>NUCLEOTIDE SEQUENCE</scope>
    <source>
        <strain evidence="1">DQS-5</strain>
    </source>
</reference>
<keyword evidence="2" id="KW-1185">Reference proteome</keyword>
<evidence type="ECO:0000313" key="1">
    <source>
        <dbReference type="EMBL" id="MDK2127228.1"/>
    </source>
</evidence>
<comment type="caution">
    <text evidence="1">The sequence shown here is derived from an EMBL/GenBank/DDBJ whole genome shotgun (WGS) entry which is preliminary data.</text>
</comment>
<name>A0ABT7E4K2_9NEIS</name>
<dbReference type="Proteomes" id="UP001172778">
    <property type="component" value="Unassembled WGS sequence"/>
</dbReference>
<feature type="non-terminal residue" evidence="1">
    <location>
        <position position="86"/>
    </location>
</feature>
<gene>
    <name evidence="1" type="ORF">PZA18_24635</name>
</gene>
<dbReference type="RefSeq" id="WP_284103517.1">
    <property type="nucleotide sequence ID" value="NZ_JARRAF010000265.1"/>
</dbReference>
<organism evidence="1 2">
    <name type="scientific">Parachitinimonas caeni</name>
    <dbReference type="NCBI Taxonomy" id="3031301"/>
    <lineage>
        <taxon>Bacteria</taxon>
        <taxon>Pseudomonadati</taxon>
        <taxon>Pseudomonadota</taxon>
        <taxon>Betaproteobacteria</taxon>
        <taxon>Neisseriales</taxon>
        <taxon>Chitinibacteraceae</taxon>
        <taxon>Parachitinimonas</taxon>
    </lineage>
</organism>
<dbReference type="EMBL" id="JARRAF010000265">
    <property type="protein sequence ID" value="MDK2127228.1"/>
    <property type="molecule type" value="Genomic_DNA"/>
</dbReference>
<feature type="non-terminal residue" evidence="1">
    <location>
        <position position="1"/>
    </location>
</feature>
<sequence>RGVGPAWHQPSRLRLAPDLTRNANVEGIERSSLIDTRRQVDEATGFQQGGVYFHLPESVSGNQIYELEVGGQLWYGQLHIHYENGQ</sequence>
<evidence type="ECO:0000313" key="2">
    <source>
        <dbReference type="Proteomes" id="UP001172778"/>
    </source>
</evidence>